<gene>
    <name evidence="1" type="ORF">P5G51_006795</name>
</gene>
<accession>A0ABU5CH22</accession>
<dbReference type="Proteomes" id="UP001228376">
    <property type="component" value="Unassembled WGS sequence"/>
</dbReference>
<dbReference type="EMBL" id="JAROCA020000001">
    <property type="protein sequence ID" value="MDY0405147.1"/>
    <property type="molecule type" value="Genomic_DNA"/>
</dbReference>
<comment type="caution">
    <text evidence="1">The sequence shown here is derived from an EMBL/GenBank/DDBJ whole genome shotgun (WGS) entry which is preliminary data.</text>
</comment>
<keyword evidence="2" id="KW-1185">Reference proteome</keyword>
<sequence>MDTDEDEDTLLFALLQPLFAEEVVYTLPALEESKSKPFEGTIVFKVSWLPNVLAKDTAVCFGNTA</sequence>
<name>A0ABU5CH22_9BACI</name>
<reference evidence="1 2" key="1">
    <citation type="submission" date="2023-10" db="EMBL/GenBank/DDBJ databases">
        <title>179-bfca-hs.</title>
        <authorList>
            <person name="Miliotis G."/>
            <person name="Sengupta P."/>
            <person name="Hameed A."/>
            <person name="Chuvochina M."/>
            <person name="Mcdonagh F."/>
            <person name="Simpson A.C."/>
            <person name="Singh N.K."/>
            <person name="Rekha P.D."/>
            <person name="Raman K."/>
            <person name="Hugenholtz P."/>
            <person name="Venkateswaran K."/>
        </authorList>
    </citation>
    <scope>NUCLEOTIDE SEQUENCE [LARGE SCALE GENOMIC DNA]</scope>
    <source>
        <strain evidence="1 2">179-BFC-A-HS</strain>
    </source>
</reference>
<proteinExistence type="predicted"/>
<evidence type="ECO:0000313" key="1">
    <source>
        <dbReference type="EMBL" id="MDY0405147.1"/>
    </source>
</evidence>
<organism evidence="1 2">
    <name type="scientific">Tigheibacillus jepli</name>
    <dbReference type="NCBI Taxonomy" id="3035914"/>
    <lineage>
        <taxon>Bacteria</taxon>
        <taxon>Bacillati</taxon>
        <taxon>Bacillota</taxon>
        <taxon>Bacilli</taxon>
        <taxon>Bacillales</taxon>
        <taxon>Bacillaceae</taxon>
        <taxon>Tigheibacillus</taxon>
    </lineage>
</organism>
<evidence type="ECO:0000313" key="2">
    <source>
        <dbReference type="Proteomes" id="UP001228376"/>
    </source>
</evidence>
<protein>
    <submittedName>
        <fullName evidence="1">Uncharacterized protein</fullName>
    </submittedName>
</protein>
<dbReference type="RefSeq" id="WP_306067306.1">
    <property type="nucleotide sequence ID" value="NZ_JAROCA020000001.1"/>
</dbReference>